<comment type="caution">
    <text evidence="6">The sequence shown here is derived from an EMBL/GenBank/DDBJ whole genome shotgun (WGS) entry which is preliminary data.</text>
</comment>
<gene>
    <name evidence="6" type="ORF">Ddye_017722</name>
</gene>
<dbReference type="PROSITE" id="PS51892">
    <property type="entry name" value="SUBTILASE"/>
    <property type="match status" value="1"/>
</dbReference>
<keyword evidence="7" id="KW-1185">Reference proteome</keyword>
<keyword evidence="2" id="KW-0732">Signal</keyword>
<dbReference type="PANTHER" id="PTHR10795">
    <property type="entry name" value="PROPROTEIN CONVERTASE SUBTILISIN/KEXIN"/>
    <property type="match status" value="1"/>
</dbReference>
<dbReference type="Proteomes" id="UP001280121">
    <property type="component" value="Unassembled WGS sequence"/>
</dbReference>
<evidence type="ECO:0000256" key="1">
    <source>
        <dbReference type="ARBA" id="ARBA00011073"/>
    </source>
</evidence>
<sequence length="284" mass="31475">MSCPHVSGIAALLKSVNRDWLPSTIKSAMMTTTYTLNNKKSPIGDVDSSNSAGPFTYGSGHVDPERAAGLELIVRDVFLSSDKRSQMSKFSFVRFKTMEEASKVAKTTNGILAVHRGSLQYGAKVLVVNDTRDKGKKIWVSKPRFKPISYSIQKGNLDLEKCNRSDKGNASSSEESTSVSVSRDQFGGLEAEDRILLSGGPSKPEKVIGVKDKVQNTRKKEESGSCNINKHKMKIKNSVVEEVAKTLKIGAAVRFDFNGIEDEMFKAISRREEKDEIRFEEMKR</sequence>
<name>A0AAD9U9T0_9ROSI</name>
<evidence type="ECO:0000259" key="5">
    <source>
        <dbReference type="Pfam" id="PF00082"/>
    </source>
</evidence>
<evidence type="ECO:0000313" key="6">
    <source>
        <dbReference type="EMBL" id="KAK2650233.1"/>
    </source>
</evidence>
<dbReference type="InterPro" id="IPR000209">
    <property type="entry name" value="Peptidase_S8/S53_dom"/>
</dbReference>
<evidence type="ECO:0000313" key="7">
    <source>
        <dbReference type="Proteomes" id="UP001280121"/>
    </source>
</evidence>
<dbReference type="SUPFAM" id="SSF52743">
    <property type="entry name" value="Subtilisin-like"/>
    <property type="match status" value="1"/>
</dbReference>
<evidence type="ECO:0000256" key="2">
    <source>
        <dbReference type="ARBA" id="ARBA00022729"/>
    </source>
</evidence>
<dbReference type="Gene3D" id="3.40.50.200">
    <property type="entry name" value="Peptidase S8/S53 domain"/>
    <property type="match status" value="1"/>
</dbReference>
<evidence type="ECO:0000256" key="3">
    <source>
        <dbReference type="PROSITE-ProRule" id="PRU01240"/>
    </source>
</evidence>
<dbReference type="Pfam" id="PF00082">
    <property type="entry name" value="Peptidase_S8"/>
    <property type="match status" value="1"/>
</dbReference>
<feature type="region of interest" description="Disordered" evidence="4">
    <location>
        <begin position="161"/>
        <end position="184"/>
    </location>
</feature>
<comment type="caution">
    <text evidence="3">Lacks conserved residue(s) required for the propagation of feature annotation.</text>
</comment>
<reference evidence="6" key="1">
    <citation type="journal article" date="2023" name="Plant J.">
        <title>Genome sequences and population genomics provide insights into the demographic history, inbreeding, and mutation load of two 'living fossil' tree species of Dipteronia.</title>
        <authorList>
            <person name="Feng Y."/>
            <person name="Comes H.P."/>
            <person name="Chen J."/>
            <person name="Zhu S."/>
            <person name="Lu R."/>
            <person name="Zhang X."/>
            <person name="Li P."/>
            <person name="Qiu J."/>
            <person name="Olsen K.M."/>
            <person name="Qiu Y."/>
        </authorList>
    </citation>
    <scope>NUCLEOTIDE SEQUENCE</scope>
    <source>
        <strain evidence="6">KIB01</strain>
    </source>
</reference>
<feature type="compositionally biased region" description="Low complexity" evidence="4">
    <location>
        <begin position="171"/>
        <end position="182"/>
    </location>
</feature>
<dbReference type="AlphaFoldDB" id="A0AAD9U9T0"/>
<dbReference type="InterPro" id="IPR036852">
    <property type="entry name" value="Peptidase_S8/S53_dom_sf"/>
</dbReference>
<dbReference type="InterPro" id="IPR045051">
    <property type="entry name" value="SBT"/>
</dbReference>
<proteinExistence type="inferred from homology"/>
<dbReference type="GO" id="GO:0006508">
    <property type="term" value="P:proteolysis"/>
    <property type="evidence" value="ECO:0007669"/>
    <property type="project" value="InterPro"/>
</dbReference>
<evidence type="ECO:0000256" key="4">
    <source>
        <dbReference type="SAM" id="MobiDB-lite"/>
    </source>
</evidence>
<feature type="domain" description="Peptidase S8/S53" evidence="5">
    <location>
        <begin position="1"/>
        <end position="39"/>
    </location>
</feature>
<dbReference type="EMBL" id="JANJYI010000005">
    <property type="protein sequence ID" value="KAK2650233.1"/>
    <property type="molecule type" value="Genomic_DNA"/>
</dbReference>
<protein>
    <recommendedName>
        <fullName evidence="5">Peptidase S8/S53 domain-containing protein</fullName>
    </recommendedName>
</protein>
<comment type="similarity">
    <text evidence="1 3">Belongs to the peptidase S8 family.</text>
</comment>
<dbReference type="GO" id="GO:0004252">
    <property type="term" value="F:serine-type endopeptidase activity"/>
    <property type="evidence" value="ECO:0007669"/>
    <property type="project" value="InterPro"/>
</dbReference>
<accession>A0AAD9U9T0</accession>
<organism evidence="6 7">
    <name type="scientific">Dipteronia dyeriana</name>
    <dbReference type="NCBI Taxonomy" id="168575"/>
    <lineage>
        <taxon>Eukaryota</taxon>
        <taxon>Viridiplantae</taxon>
        <taxon>Streptophyta</taxon>
        <taxon>Embryophyta</taxon>
        <taxon>Tracheophyta</taxon>
        <taxon>Spermatophyta</taxon>
        <taxon>Magnoliopsida</taxon>
        <taxon>eudicotyledons</taxon>
        <taxon>Gunneridae</taxon>
        <taxon>Pentapetalae</taxon>
        <taxon>rosids</taxon>
        <taxon>malvids</taxon>
        <taxon>Sapindales</taxon>
        <taxon>Sapindaceae</taxon>
        <taxon>Hippocastanoideae</taxon>
        <taxon>Acereae</taxon>
        <taxon>Dipteronia</taxon>
    </lineage>
</organism>